<sequence length="410" mass="44328">MAQRRRHKVNLLLTGKADVWESVSGSPHACSRFLESPGKPVESLVDHAKLDPKDFGTTVYSSMTRLDLARVDGRTAAVARRDPWAAIKKFIDAHGYEREENWYGGETCKVDVVHGSSRATLVVGCNRLFTGELIKVDVNSTVVAPKAKDPPDAFSHGLSIAFERKEARVCQGYVNLISKKPTHGVRSGNDALGMAIAIGRIFGCIWLELQDASSLPCAGVDGSINLRKLRILSKGAGWYESKGFRSIVEALEPGKFAGTVGRLHSIPLKDLLRALRGIDAAARAALCDPPNSHGMRIASYKLNAAEPVVISGPPSTLDVIAMLQNASAALEAFQKITHASTLGNAVDRLIQKDCMAADRLIHALFPTSAFKVMLSGPDGGPVEPLPRLEAWVFAWRLVSSFGTANMRLEL</sequence>
<dbReference type="EMBL" id="BEGY01000318">
    <property type="protein sequence ID" value="GAX86471.1"/>
    <property type="molecule type" value="Genomic_DNA"/>
</dbReference>
<proteinExistence type="predicted"/>
<reference evidence="1 2" key="1">
    <citation type="submission" date="2017-08" db="EMBL/GenBank/DDBJ databases">
        <title>Acidophilic green algal genome provides insights into adaptation to an acidic environment.</title>
        <authorList>
            <person name="Hirooka S."/>
            <person name="Hirose Y."/>
            <person name="Kanesaki Y."/>
            <person name="Higuchi S."/>
            <person name="Fujiwara T."/>
            <person name="Onuma R."/>
            <person name="Era A."/>
            <person name="Ohbayashi R."/>
            <person name="Uzuka A."/>
            <person name="Nozaki H."/>
            <person name="Yoshikawa H."/>
            <person name="Miyagishima S.Y."/>
        </authorList>
    </citation>
    <scope>NUCLEOTIDE SEQUENCE [LARGE SCALE GENOMIC DNA]</scope>
    <source>
        <strain evidence="1 2">NIES-2499</strain>
    </source>
</reference>
<evidence type="ECO:0000313" key="1">
    <source>
        <dbReference type="EMBL" id="GAX86471.1"/>
    </source>
</evidence>
<organism evidence="1 2">
    <name type="scientific">Chlamydomonas eustigma</name>
    <dbReference type="NCBI Taxonomy" id="1157962"/>
    <lineage>
        <taxon>Eukaryota</taxon>
        <taxon>Viridiplantae</taxon>
        <taxon>Chlorophyta</taxon>
        <taxon>core chlorophytes</taxon>
        <taxon>Chlorophyceae</taxon>
        <taxon>CS clade</taxon>
        <taxon>Chlamydomonadales</taxon>
        <taxon>Chlamydomonadaceae</taxon>
        <taxon>Chlamydomonas</taxon>
    </lineage>
</organism>
<gene>
    <name evidence="1" type="ORF">CEUSTIGMA_g13881.t1</name>
</gene>
<dbReference type="AlphaFoldDB" id="A0A250XTR7"/>
<name>A0A250XTR7_9CHLO</name>
<dbReference type="Proteomes" id="UP000232323">
    <property type="component" value="Unassembled WGS sequence"/>
</dbReference>
<keyword evidence="2" id="KW-1185">Reference proteome</keyword>
<comment type="caution">
    <text evidence="1">The sequence shown here is derived from an EMBL/GenBank/DDBJ whole genome shotgun (WGS) entry which is preliminary data.</text>
</comment>
<accession>A0A250XTR7</accession>
<evidence type="ECO:0000313" key="2">
    <source>
        <dbReference type="Proteomes" id="UP000232323"/>
    </source>
</evidence>
<protein>
    <submittedName>
        <fullName evidence="1">Uncharacterized protein</fullName>
    </submittedName>
</protein>